<proteinExistence type="predicted"/>
<dbReference type="Proteomes" id="UP001313282">
    <property type="component" value="Unassembled WGS sequence"/>
</dbReference>
<sequence>MDPLVSIKGNLKLSFLSFLQIFASLATINAQLAWPAMLHNEPFDNIPTEGLHMSYGPISGQITIIISGTTYCLTDPAESLQPGLGPDAKWFATLEQCNPYNKYQTWETVATLNTNTPARDPVTMYPTYPYYGVNYTHVEGQGIYNQATRRSIIGVSGYLDKKSLDLRKPPFPDKRDFYGIVYLENIFKTNETVPEDAVVEIPVNRLRGALVGSGYDFRGEDENPRWVYPKVKEVLYLDDAVLNSDLKGTLNEGRDYSSCPKLPKGATNETGTAPNPSEAEYRTRTMIIPKLIELEVNGKKFHPALFGCTDNTDESFASFFPPLVEKTISRYTFRTGMAVACKKEYASRVDKAKKFYEEFPFCWEEGVLRRVPDVCKQASDAGFEAGPTSSPVSIDDIKNGPPYQGDYCSSRNYF</sequence>
<feature type="region of interest" description="Disordered" evidence="1">
    <location>
        <begin position="257"/>
        <end position="277"/>
    </location>
</feature>
<keyword evidence="3" id="KW-1185">Reference proteome</keyword>
<reference evidence="2 3" key="1">
    <citation type="submission" date="2019-10" db="EMBL/GenBank/DDBJ databases">
        <authorList>
            <person name="Palmer J.M."/>
        </authorList>
    </citation>
    <scope>NUCLEOTIDE SEQUENCE [LARGE SCALE GENOMIC DNA]</scope>
    <source>
        <strain evidence="2 3">TWF718</strain>
    </source>
</reference>
<dbReference type="EMBL" id="JAVHNR010000001">
    <property type="protein sequence ID" value="KAK6357368.1"/>
    <property type="molecule type" value="Genomic_DNA"/>
</dbReference>
<protein>
    <submittedName>
        <fullName evidence="2">Uncharacterized protein</fullName>
    </submittedName>
</protein>
<organism evidence="2 3">
    <name type="scientific">Orbilia javanica</name>
    <dbReference type="NCBI Taxonomy" id="47235"/>
    <lineage>
        <taxon>Eukaryota</taxon>
        <taxon>Fungi</taxon>
        <taxon>Dikarya</taxon>
        <taxon>Ascomycota</taxon>
        <taxon>Pezizomycotina</taxon>
        <taxon>Orbiliomycetes</taxon>
        <taxon>Orbiliales</taxon>
        <taxon>Orbiliaceae</taxon>
        <taxon>Orbilia</taxon>
    </lineage>
</organism>
<name>A0AAN8MZA3_9PEZI</name>
<dbReference type="AlphaFoldDB" id="A0AAN8MZA3"/>
<evidence type="ECO:0000313" key="3">
    <source>
        <dbReference type="Proteomes" id="UP001313282"/>
    </source>
</evidence>
<evidence type="ECO:0000313" key="2">
    <source>
        <dbReference type="EMBL" id="KAK6357368.1"/>
    </source>
</evidence>
<comment type="caution">
    <text evidence="2">The sequence shown here is derived from an EMBL/GenBank/DDBJ whole genome shotgun (WGS) entry which is preliminary data.</text>
</comment>
<evidence type="ECO:0000256" key="1">
    <source>
        <dbReference type="SAM" id="MobiDB-lite"/>
    </source>
</evidence>
<feature type="region of interest" description="Disordered" evidence="1">
    <location>
        <begin position="382"/>
        <end position="402"/>
    </location>
</feature>
<gene>
    <name evidence="2" type="ORF">TWF718_001681</name>
</gene>
<accession>A0AAN8MZA3</accession>